<evidence type="ECO:0000313" key="5">
    <source>
        <dbReference type="Proteomes" id="UP001158576"/>
    </source>
</evidence>
<dbReference type="SUPFAM" id="SSF46785">
    <property type="entry name" value="Winged helix' DNA-binding domain"/>
    <property type="match status" value="2"/>
</dbReference>
<dbReference type="Gene3D" id="6.10.140.180">
    <property type="match status" value="1"/>
</dbReference>
<comment type="similarity">
    <text evidence="1">Belongs to the SNF8 family.</text>
</comment>
<dbReference type="Pfam" id="PF04157">
    <property type="entry name" value="EAP30"/>
    <property type="match status" value="1"/>
</dbReference>
<name>A0ABN7RTT1_OIKDI</name>
<dbReference type="Gene3D" id="1.10.10.10">
    <property type="entry name" value="Winged helix-like DNA-binding domain superfamily/Winged helix DNA-binding domain"/>
    <property type="match status" value="2"/>
</dbReference>
<dbReference type="PANTHER" id="PTHR12806">
    <property type="entry name" value="EAP30 SUBUNIT OF ELL COMPLEX"/>
    <property type="match status" value="1"/>
</dbReference>
<dbReference type="EMBL" id="OU015568">
    <property type="protein sequence ID" value="CAG5082759.1"/>
    <property type="molecule type" value="Genomic_DNA"/>
</dbReference>
<dbReference type="InterPro" id="IPR036388">
    <property type="entry name" value="WH-like_DNA-bd_sf"/>
</dbReference>
<evidence type="ECO:0000256" key="1">
    <source>
        <dbReference type="ARBA" id="ARBA00009834"/>
    </source>
</evidence>
<gene>
    <name evidence="4" type="ORF">OKIOD_LOCUS1758</name>
</gene>
<dbReference type="InterPro" id="IPR016689">
    <property type="entry name" value="ESCRT-2_cplx_Snf8"/>
</dbReference>
<sequence length="232" mass="25892">MRKRGIAGIKDRNKIKEKTAEKAQELQKADFEHVEKQFSLFKERLEHFAKNHRSEIRKNPAFRKQFQAMCAAIGVDPLSSSKGFWAEVLGMGDFYYELSVRVVEYCMAYRDATGGLIALSTIAKDLKAEPADIETALGKLRSLGKGYQVIGKGSQAIVQAVPGEFSDDAAKLVEYSSKHNGMVSQSLVERDLGWSSLRFCSLVETLAREGTVWADAPPAKEIQYWFPAVFSS</sequence>
<proteinExistence type="inferred from homology"/>
<organism evidence="4 5">
    <name type="scientific">Oikopleura dioica</name>
    <name type="common">Tunicate</name>
    <dbReference type="NCBI Taxonomy" id="34765"/>
    <lineage>
        <taxon>Eukaryota</taxon>
        <taxon>Metazoa</taxon>
        <taxon>Chordata</taxon>
        <taxon>Tunicata</taxon>
        <taxon>Appendicularia</taxon>
        <taxon>Copelata</taxon>
        <taxon>Oikopleuridae</taxon>
        <taxon>Oikopleura</taxon>
    </lineage>
</organism>
<evidence type="ECO:0000256" key="2">
    <source>
        <dbReference type="ARBA" id="ARBA00017052"/>
    </source>
</evidence>
<dbReference type="InterPro" id="IPR040608">
    <property type="entry name" value="Snf8/Vps36"/>
</dbReference>
<dbReference type="PANTHER" id="PTHR12806:SF0">
    <property type="entry name" value="VACUOLAR-SORTING PROTEIN SNF8"/>
    <property type="match status" value="1"/>
</dbReference>
<reference evidence="4 5" key="1">
    <citation type="submission" date="2021-04" db="EMBL/GenBank/DDBJ databases">
        <authorList>
            <person name="Bliznina A."/>
        </authorList>
    </citation>
    <scope>NUCLEOTIDE SEQUENCE [LARGE SCALE GENOMIC DNA]</scope>
</reference>
<evidence type="ECO:0000256" key="3">
    <source>
        <dbReference type="ARBA" id="ARBA00030097"/>
    </source>
</evidence>
<evidence type="ECO:0000313" key="4">
    <source>
        <dbReference type="EMBL" id="CAG5082759.1"/>
    </source>
</evidence>
<dbReference type="InterPro" id="IPR036390">
    <property type="entry name" value="WH_DNA-bd_sf"/>
</dbReference>
<dbReference type="Proteomes" id="UP001158576">
    <property type="component" value="Chromosome PAR"/>
</dbReference>
<accession>A0ABN7RTT1</accession>
<keyword evidence="5" id="KW-1185">Reference proteome</keyword>
<protein>
    <recommendedName>
        <fullName evidence="2">Vacuolar-sorting protein SNF8</fullName>
    </recommendedName>
    <alternativeName>
        <fullName evidence="3">ESCRT-II complex subunit VPS22</fullName>
    </alternativeName>
</protein>